<proteinExistence type="predicted"/>
<dbReference type="STRING" id="1166018.FAES_2942"/>
<keyword evidence="2" id="KW-1185">Reference proteome</keyword>
<accession>I0K9Z8</accession>
<protein>
    <recommendedName>
        <fullName evidence="3">Lipoprotein</fullName>
    </recommendedName>
</protein>
<name>I0K9Z8_9BACT</name>
<evidence type="ECO:0000313" key="2">
    <source>
        <dbReference type="Proteomes" id="UP000011058"/>
    </source>
</evidence>
<dbReference type="KEGG" id="fae:FAES_2942"/>
<dbReference type="Proteomes" id="UP000011058">
    <property type="component" value="Chromosome"/>
</dbReference>
<sequence length="416" mass="46993">MRPIKRLTSKGKAMRLLTYGLLGLLGGLMACSSGKTAYRRGDYAEAVKKASERLRQPKGWGRRGHELAAEVVKRAFVNGYNQHQATIRALSADVQRPFRWEAVFAEYETLQAMSADAQRALQPLAEQQVATDWLANYPTDYTNALAETRQLAAADRYQLAETAFAQRQTDRLAARTAYEQYQAAQKWVPGYQQSAQRSLEAFSFAVLRVLIEPPVPTPELDRDDTWALGQSVNESLVRHTTPSPYVHLYQPDQVEVADNGDYRLFDGQPIHEVVQFAVRNYRPYDESYAKTSRTIESSKLYKVGTKRINDSTVVDILEKIKGTVILHTHRIEARLDLQLRALDARTDAPLWTDSDYVSTDWVGQWETFIGDSRALDSYTLITQTGSIPSSRDLLHSLLNQAGSSVVGTLRKQYKKQ</sequence>
<dbReference type="HOGENOM" id="CLU_737191_0_0_10"/>
<organism evidence="1 2">
    <name type="scientific">Fibrella aestuarina BUZ 2</name>
    <dbReference type="NCBI Taxonomy" id="1166018"/>
    <lineage>
        <taxon>Bacteria</taxon>
        <taxon>Pseudomonadati</taxon>
        <taxon>Bacteroidota</taxon>
        <taxon>Cytophagia</taxon>
        <taxon>Cytophagales</taxon>
        <taxon>Spirosomataceae</taxon>
        <taxon>Fibrella</taxon>
    </lineage>
</organism>
<evidence type="ECO:0008006" key="3">
    <source>
        <dbReference type="Google" id="ProtNLM"/>
    </source>
</evidence>
<dbReference type="AlphaFoldDB" id="I0K9Z8"/>
<evidence type="ECO:0000313" key="1">
    <source>
        <dbReference type="EMBL" id="CCH00951.1"/>
    </source>
</evidence>
<dbReference type="PROSITE" id="PS51257">
    <property type="entry name" value="PROKAR_LIPOPROTEIN"/>
    <property type="match status" value="1"/>
</dbReference>
<dbReference type="EMBL" id="HE796683">
    <property type="protein sequence ID" value="CCH00951.1"/>
    <property type="molecule type" value="Genomic_DNA"/>
</dbReference>
<gene>
    <name evidence="1" type="ORF">FAES_2942</name>
</gene>
<dbReference type="eggNOG" id="COG0457">
    <property type="taxonomic scope" value="Bacteria"/>
</dbReference>
<reference evidence="1 2" key="1">
    <citation type="journal article" date="2012" name="J. Bacteriol.">
        <title>Genome Sequence of Fibrella aestuarina BUZ 2T, a Filamentous Marine Bacterium.</title>
        <authorList>
            <person name="Filippini M."/>
            <person name="Qi W."/>
            <person name="Blom J."/>
            <person name="Goesmann A."/>
            <person name="Smits T.H."/>
            <person name="Bagheri H.C."/>
        </authorList>
    </citation>
    <scope>NUCLEOTIDE SEQUENCE [LARGE SCALE GENOMIC DNA]</scope>
    <source>
        <strain evidence="2">BUZ 2T</strain>
    </source>
</reference>